<sequence>MSNQQNLVTVLLVLVASINSLQAASVNIYVDDNGNPADSTNCIDNPSTPCKTLSQKYPYEYTSPSSNYNFTICIIDQFTVNDQATIGKEGTVHGITSYQDTRKDLMCNSYIFIHAGTFFIESLNLKLTGIAEAAIISQGDQTKVEIYNCFVTGGSIKQKLIFKHDEGNLTIANLTISGQIIEQQSFILGWGGINIFNDLTITGGSQIIGDMWFFSLIGGNTFFNNFTISGGEGGAIYAWLVQSGQLKIDGNVKFKECNSIQSSNSGGRGGSIYLSLAQNSTNNFTIGNQVQFIDNKAQLFGRDIFIYCWNIISMNIQQRILININSPSYNKTNAIYGTEFGADSELGRKPLIDYDLSSIIISDPCSSITKDTPISQCQCLSEEDPRAGTTCPSYCKSKAELTSDCVCDPNSTSYPSSDCEKDKLCTYDIIHQNISYCPCQSTGDPRNGSFCPVYCMKGYVSINCVCDTNSTIFPLAQCQKDMLCATDLVHQSASDCPCLPTGDPRAGNTCPAYCTAKDTPNANCACDSNPNAQYPLQTCQSDKKCTASSSSTVPTDSCTCSGTNYPSGCKCPTDSSQLINIPTSQCQCSNISDPRAGTTCPAYCIGPDIPTSSCVCDLNPNVQYPPQLCQSDKKCTAQSGSSVPQDSCSCIESNYPYGCKCPTNSSQLIGIPQSICDCRTTQDPRAGGACPTYCVRGQTNVNCICDTGSSSYPYESCEKDKKCIIDLIHQSKADCPCLMKGDPRAGDICPSYCISKVELTIDCMCELGSSYPQATCERDKLCIVDLIHQSTSNCPCLEVDDPRGEQVCKQIEINPTDPDILDPTEKDPEDDQKPEEIIKE</sequence>
<organism evidence="3 4">
    <name type="scientific">Streblomastix strix</name>
    <dbReference type="NCBI Taxonomy" id="222440"/>
    <lineage>
        <taxon>Eukaryota</taxon>
        <taxon>Metamonada</taxon>
        <taxon>Preaxostyla</taxon>
        <taxon>Oxymonadida</taxon>
        <taxon>Streblomastigidae</taxon>
        <taxon>Streblomastix</taxon>
    </lineage>
</organism>
<feature type="signal peptide" evidence="2">
    <location>
        <begin position="1"/>
        <end position="23"/>
    </location>
</feature>
<feature type="compositionally biased region" description="Acidic residues" evidence="1">
    <location>
        <begin position="819"/>
        <end position="833"/>
    </location>
</feature>
<evidence type="ECO:0008006" key="5">
    <source>
        <dbReference type="Google" id="ProtNLM"/>
    </source>
</evidence>
<evidence type="ECO:0000256" key="1">
    <source>
        <dbReference type="SAM" id="MobiDB-lite"/>
    </source>
</evidence>
<feature type="region of interest" description="Disordered" evidence="1">
    <location>
        <begin position="814"/>
        <end position="840"/>
    </location>
</feature>
<evidence type="ECO:0000313" key="3">
    <source>
        <dbReference type="EMBL" id="KAA6399259.1"/>
    </source>
</evidence>
<feature type="chain" id="PRO_5023877883" description="EGF-like domain-containing protein" evidence="2">
    <location>
        <begin position="24"/>
        <end position="840"/>
    </location>
</feature>
<evidence type="ECO:0000313" key="4">
    <source>
        <dbReference type="Proteomes" id="UP000324800"/>
    </source>
</evidence>
<keyword evidence="2" id="KW-0732">Signal</keyword>
<feature type="non-terminal residue" evidence="3">
    <location>
        <position position="840"/>
    </location>
</feature>
<dbReference type="AlphaFoldDB" id="A0A5J4WYH6"/>
<proteinExistence type="predicted"/>
<gene>
    <name evidence="3" type="ORF">EZS28_005210</name>
</gene>
<comment type="caution">
    <text evidence="3">The sequence shown here is derived from an EMBL/GenBank/DDBJ whole genome shotgun (WGS) entry which is preliminary data.</text>
</comment>
<protein>
    <recommendedName>
        <fullName evidence="5">EGF-like domain-containing protein</fullName>
    </recommendedName>
</protein>
<evidence type="ECO:0000256" key="2">
    <source>
        <dbReference type="SAM" id="SignalP"/>
    </source>
</evidence>
<reference evidence="3 4" key="1">
    <citation type="submission" date="2019-03" db="EMBL/GenBank/DDBJ databases">
        <title>Single cell metagenomics reveals metabolic interactions within the superorganism composed of flagellate Streblomastix strix and complex community of Bacteroidetes bacteria on its surface.</title>
        <authorList>
            <person name="Treitli S.C."/>
            <person name="Kolisko M."/>
            <person name="Husnik F."/>
            <person name="Keeling P."/>
            <person name="Hampl V."/>
        </authorList>
    </citation>
    <scope>NUCLEOTIDE SEQUENCE [LARGE SCALE GENOMIC DNA]</scope>
    <source>
        <strain evidence="3">ST1C</strain>
    </source>
</reference>
<name>A0A5J4WYH6_9EUKA</name>
<accession>A0A5J4WYH6</accession>
<dbReference type="Proteomes" id="UP000324800">
    <property type="component" value="Unassembled WGS sequence"/>
</dbReference>
<dbReference type="EMBL" id="SNRW01000788">
    <property type="protein sequence ID" value="KAA6399259.1"/>
    <property type="molecule type" value="Genomic_DNA"/>
</dbReference>